<keyword evidence="2 3" id="KW-0802">TPR repeat</keyword>
<feature type="repeat" description="TPR" evidence="3">
    <location>
        <begin position="289"/>
        <end position="322"/>
    </location>
</feature>
<dbReference type="AlphaFoldDB" id="A0A5N1GLK6"/>
<dbReference type="Pfam" id="PF00515">
    <property type="entry name" value="TPR_1"/>
    <property type="match status" value="1"/>
</dbReference>
<evidence type="ECO:0000313" key="5">
    <source>
        <dbReference type="Proteomes" id="UP000327148"/>
    </source>
</evidence>
<gene>
    <name evidence="4" type="ORF">F6I03_06390</name>
</gene>
<dbReference type="EMBL" id="VYWO01000003">
    <property type="protein sequence ID" value="KAA9300931.1"/>
    <property type="molecule type" value="Genomic_DNA"/>
</dbReference>
<dbReference type="SUPFAM" id="SSF48452">
    <property type="entry name" value="TPR-like"/>
    <property type="match status" value="2"/>
</dbReference>
<comment type="caution">
    <text evidence="4">The sequence shown here is derived from an EMBL/GenBank/DDBJ whole genome shotgun (WGS) entry which is preliminary data.</text>
</comment>
<evidence type="ECO:0000256" key="2">
    <source>
        <dbReference type="ARBA" id="ARBA00022803"/>
    </source>
</evidence>
<dbReference type="OrthoDB" id="2080803at2"/>
<proteinExistence type="predicted"/>
<keyword evidence="1" id="KW-0677">Repeat</keyword>
<dbReference type="InterPro" id="IPR011990">
    <property type="entry name" value="TPR-like_helical_dom_sf"/>
</dbReference>
<dbReference type="Gene3D" id="1.25.40.10">
    <property type="entry name" value="Tetratricopeptide repeat domain"/>
    <property type="match status" value="2"/>
</dbReference>
<dbReference type="STRING" id="119206.AWM72_01120"/>
<dbReference type="PANTHER" id="PTHR45586:SF15">
    <property type="entry name" value="TPR REPEAT-CONTAINING PROTEIN YPIA"/>
    <property type="match status" value="1"/>
</dbReference>
<dbReference type="PROSITE" id="PS50005">
    <property type="entry name" value="TPR"/>
    <property type="match status" value="1"/>
</dbReference>
<dbReference type="InterPro" id="IPR051012">
    <property type="entry name" value="CellSynth/LPSAsmb/PSIAsmb"/>
</dbReference>
<sequence>MLKYSGGGIRMQIEENINRLVQAIRVQDQASIDKGLADLRANFQAYSRDQLLDLIEAVRTLGDMPSLLKLYDLAQAEEPDNQEWQLLKAEAEIDQGDYTAAIDDLLAMGEDHPYQLEALLMQADAYQMLSLPEVSMVKLQEAQSLAPDEPIISYGIAQLKFDQGDFQSVLLDYRQLLDRSDLPDPIRAKVEENYRFAQIAVGHFDEALDQLQAKQAEDRTEAEEKQLGLLYALSEEYEKAQGILETFYLEDQLTAKELALYAEVKEAYHEDDEALRMLTSALNSQPFDADLWGQRARLYQKIGQTDQALADAEQALALDPDYTAMHELILHSYLAAEDGQAAQDQVEAMPVDAYQSGELAWLVARTYDLNEDYAQARDYYQKAYPDLQGDASFIYDYLRFMREEGDQTAIAQALNDQPELKSDPSLYSFWADQDMGEFYSE</sequence>
<dbReference type="Pfam" id="PF13432">
    <property type="entry name" value="TPR_16"/>
    <property type="match status" value="1"/>
</dbReference>
<dbReference type="SMART" id="SM00028">
    <property type="entry name" value="TPR"/>
    <property type="match status" value="2"/>
</dbReference>
<organism evidence="4 5">
    <name type="scientific">Aerococcus sanguinicola</name>
    <dbReference type="NCBI Taxonomy" id="119206"/>
    <lineage>
        <taxon>Bacteria</taxon>
        <taxon>Bacillati</taxon>
        <taxon>Bacillota</taxon>
        <taxon>Bacilli</taxon>
        <taxon>Lactobacillales</taxon>
        <taxon>Aerococcaceae</taxon>
        <taxon>Aerococcus</taxon>
    </lineage>
</organism>
<reference evidence="4 5" key="1">
    <citation type="submission" date="2019-09" db="EMBL/GenBank/DDBJ databases">
        <title>Draft genome sequence assemblies of isolates from the urinary tract.</title>
        <authorList>
            <person name="Mores C.R."/>
            <person name="Putonti C."/>
            <person name="Wolfe A.J."/>
        </authorList>
    </citation>
    <scope>NUCLEOTIDE SEQUENCE [LARGE SCALE GENOMIC DNA]</scope>
    <source>
        <strain evidence="4 5">UMB623</strain>
    </source>
</reference>
<evidence type="ECO:0000256" key="3">
    <source>
        <dbReference type="PROSITE-ProRule" id="PRU00339"/>
    </source>
</evidence>
<dbReference type="Proteomes" id="UP000327148">
    <property type="component" value="Unassembled WGS sequence"/>
</dbReference>
<dbReference type="PANTHER" id="PTHR45586">
    <property type="entry name" value="TPR REPEAT-CONTAINING PROTEIN PA4667"/>
    <property type="match status" value="1"/>
</dbReference>
<protein>
    <submittedName>
        <fullName evidence="4">Tetratricopeptide repeat protein</fullName>
    </submittedName>
</protein>
<evidence type="ECO:0000313" key="4">
    <source>
        <dbReference type="EMBL" id="KAA9300931.1"/>
    </source>
</evidence>
<name>A0A5N1GLK6_9LACT</name>
<dbReference type="InterPro" id="IPR019734">
    <property type="entry name" value="TPR_rpt"/>
</dbReference>
<accession>A0A5N1GLK6</accession>
<evidence type="ECO:0000256" key="1">
    <source>
        <dbReference type="ARBA" id="ARBA00022737"/>
    </source>
</evidence>